<comment type="caution">
    <text evidence="2">The sequence shown here is derived from an EMBL/GenBank/DDBJ whole genome shotgun (WGS) entry which is preliminary data.</text>
</comment>
<reference evidence="2 3" key="1">
    <citation type="submission" date="2021-03" db="EMBL/GenBank/DDBJ databases">
        <title>Fibrella sp. HMF5405 genome sequencing and assembly.</title>
        <authorList>
            <person name="Kang H."/>
            <person name="Kim H."/>
            <person name="Bae S."/>
            <person name="Joh K."/>
        </authorList>
    </citation>
    <scope>NUCLEOTIDE SEQUENCE [LARGE SCALE GENOMIC DNA]</scope>
    <source>
        <strain evidence="2 3">HMF5405</strain>
    </source>
</reference>
<evidence type="ECO:0000313" key="3">
    <source>
        <dbReference type="Proteomes" id="UP000664628"/>
    </source>
</evidence>
<feature type="signal peptide" evidence="1">
    <location>
        <begin position="1"/>
        <end position="21"/>
    </location>
</feature>
<dbReference type="PROSITE" id="PS51257">
    <property type="entry name" value="PROKAR_LIPOPROTEIN"/>
    <property type="match status" value="1"/>
</dbReference>
<feature type="chain" id="PRO_5045481236" evidence="1">
    <location>
        <begin position="22"/>
        <end position="138"/>
    </location>
</feature>
<dbReference type="Proteomes" id="UP000664628">
    <property type="component" value="Unassembled WGS sequence"/>
</dbReference>
<proteinExistence type="predicted"/>
<organism evidence="2 3">
    <name type="scientific">Fibrella forsythiae</name>
    <dbReference type="NCBI Taxonomy" id="2817061"/>
    <lineage>
        <taxon>Bacteria</taxon>
        <taxon>Pseudomonadati</taxon>
        <taxon>Bacteroidota</taxon>
        <taxon>Cytophagia</taxon>
        <taxon>Cytophagales</taxon>
        <taxon>Spirosomataceae</taxon>
        <taxon>Fibrella</taxon>
    </lineage>
</organism>
<sequence length="138" mass="14961">MKTIKSLSAILIITVVVSACAQKMSFMPSTIVPAATGQVEVKKDRNSNYGITINVLNLAKPQRLSPSKETYVVWMETDRKAAQKVGQINPATGLFSKALKGSLSTTSVTEPTRIFISAEDNIDVQYPTGQVVLTTSER</sequence>
<dbReference type="EMBL" id="JAFMYW010000006">
    <property type="protein sequence ID" value="MBO0951024.1"/>
    <property type="molecule type" value="Genomic_DNA"/>
</dbReference>
<gene>
    <name evidence="2" type="ORF">J2I46_20725</name>
</gene>
<keyword evidence="3" id="KW-1185">Reference proteome</keyword>
<evidence type="ECO:0000256" key="1">
    <source>
        <dbReference type="SAM" id="SignalP"/>
    </source>
</evidence>
<dbReference type="RefSeq" id="WP_207330960.1">
    <property type="nucleotide sequence ID" value="NZ_JAFMYW010000006.1"/>
</dbReference>
<evidence type="ECO:0000313" key="2">
    <source>
        <dbReference type="EMBL" id="MBO0951024.1"/>
    </source>
</evidence>
<protein>
    <submittedName>
        <fullName evidence="2">Uncharacterized protein</fullName>
    </submittedName>
</protein>
<accession>A0ABS3JLY4</accession>
<keyword evidence="1" id="KW-0732">Signal</keyword>
<name>A0ABS3JLY4_9BACT</name>